<keyword evidence="2" id="KW-1185">Reference proteome</keyword>
<dbReference type="EMBL" id="BAAAPZ010000002">
    <property type="protein sequence ID" value="GAA2089272.1"/>
    <property type="molecule type" value="Genomic_DNA"/>
</dbReference>
<reference evidence="1 2" key="1">
    <citation type="journal article" date="2019" name="Int. J. Syst. Evol. Microbiol.">
        <title>The Global Catalogue of Microorganisms (GCM) 10K type strain sequencing project: providing services to taxonomists for standard genome sequencing and annotation.</title>
        <authorList>
            <consortium name="The Broad Institute Genomics Platform"/>
            <consortium name="The Broad Institute Genome Sequencing Center for Infectious Disease"/>
            <person name="Wu L."/>
            <person name="Ma J."/>
        </authorList>
    </citation>
    <scope>NUCLEOTIDE SEQUENCE [LARGE SCALE GENOMIC DNA]</scope>
    <source>
        <strain evidence="1 2">JCM 15900</strain>
    </source>
</reference>
<gene>
    <name evidence="1" type="ORF">GCM10009823_04940</name>
</gene>
<accession>A0ABN2WDN8</accession>
<evidence type="ECO:0000313" key="2">
    <source>
        <dbReference type="Proteomes" id="UP001500984"/>
    </source>
</evidence>
<proteinExistence type="predicted"/>
<name>A0ABN2WDN8_9MICO</name>
<sequence length="57" mass="6062">MEVDDETLGGFQITCAIEIEEVCCPVGAIADGANPFHAVPRQMCRGKCGAQPMPPTR</sequence>
<protein>
    <recommendedName>
        <fullName evidence="3">Ferredoxin</fullName>
    </recommendedName>
</protein>
<organism evidence="1 2">
    <name type="scientific">Brevibacterium salitolerans</name>
    <dbReference type="NCBI Taxonomy" id="1403566"/>
    <lineage>
        <taxon>Bacteria</taxon>
        <taxon>Bacillati</taxon>
        <taxon>Actinomycetota</taxon>
        <taxon>Actinomycetes</taxon>
        <taxon>Micrococcales</taxon>
        <taxon>Brevibacteriaceae</taxon>
        <taxon>Brevibacterium</taxon>
    </lineage>
</organism>
<dbReference type="Proteomes" id="UP001500984">
    <property type="component" value="Unassembled WGS sequence"/>
</dbReference>
<comment type="caution">
    <text evidence="1">The sequence shown here is derived from an EMBL/GenBank/DDBJ whole genome shotgun (WGS) entry which is preliminary data.</text>
</comment>
<evidence type="ECO:0000313" key="1">
    <source>
        <dbReference type="EMBL" id="GAA2089272.1"/>
    </source>
</evidence>
<evidence type="ECO:0008006" key="3">
    <source>
        <dbReference type="Google" id="ProtNLM"/>
    </source>
</evidence>